<name>A0A7J6QDM2_PEROL</name>
<evidence type="ECO:0000313" key="3">
    <source>
        <dbReference type="EMBL" id="KAF4706307.1"/>
    </source>
</evidence>
<gene>
    <name evidence="3" type="ORF">FOZ63_004652</name>
</gene>
<dbReference type="Pfam" id="PF07876">
    <property type="entry name" value="Dabb"/>
    <property type="match status" value="2"/>
</dbReference>
<dbReference type="PANTHER" id="PTHR33178">
    <property type="match status" value="1"/>
</dbReference>
<dbReference type="InterPro" id="IPR044662">
    <property type="entry name" value="HS1/DABB1-like"/>
</dbReference>
<feature type="domain" description="Stress-response A/B barrel" evidence="2">
    <location>
        <begin position="1"/>
        <end position="91"/>
    </location>
</feature>
<protein>
    <recommendedName>
        <fullName evidence="2">Stress-response A/B barrel domain-containing protein</fullName>
    </recommendedName>
</protein>
<dbReference type="InterPro" id="IPR011008">
    <property type="entry name" value="Dimeric_a/b-barrel"/>
</dbReference>
<dbReference type="SMART" id="SM00886">
    <property type="entry name" value="Dabb"/>
    <property type="match status" value="1"/>
</dbReference>
<evidence type="ECO:0000313" key="4">
    <source>
        <dbReference type="Proteomes" id="UP000553632"/>
    </source>
</evidence>
<comment type="subunit">
    <text evidence="1">Homodimer.</text>
</comment>
<comment type="caution">
    <text evidence="3">The sequence shown here is derived from an EMBL/GenBank/DDBJ whole genome shotgun (WGS) entry which is preliminary data.</text>
</comment>
<dbReference type="InterPro" id="IPR013097">
    <property type="entry name" value="Dabb"/>
</dbReference>
<sequence length="170" mass="19651">MVAFKLKKDASEEAIQRLMDSCNTMREIPIVKDIRAHRDLGLDPERNHDMMFLVKFDSIEDYKAYSTHPVHMDIMRTILLPILEPEVAINQLITKCLSMKDSIPVVKDLQVHRDLGLDPERNQNIMLLVSLDDVEDYVKYASNLEHLSVVENFIRPATVPGSRSAMQFKW</sequence>
<dbReference type="Proteomes" id="UP000553632">
    <property type="component" value="Unassembled WGS sequence"/>
</dbReference>
<dbReference type="PANTHER" id="PTHR33178:SF10">
    <property type="entry name" value="STRESS-RESPONSE A_B BARREL DOMAIN-CONTAINING PROTEIN"/>
    <property type="match status" value="1"/>
</dbReference>
<dbReference type="AlphaFoldDB" id="A0A7J6QDM2"/>
<evidence type="ECO:0000259" key="2">
    <source>
        <dbReference type="PROSITE" id="PS51502"/>
    </source>
</evidence>
<evidence type="ECO:0000256" key="1">
    <source>
        <dbReference type="ARBA" id="ARBA00011738"/>
    </source>
</evidence>
<dbReference type="SUPFAM" id="SSF54909">
    <property type="entry name" value="Dimeric alpha+beta barrel"/>
    <property type="match status" value="2"/>
</dbReference>
<dbReference type="OMA" id="MDIMRTI"/>
<keyword evidence="4" id="KW-1185">Reference proteome</keyword>
<dbReference type="EMBL" id="JABANO010033732">
    <property type="protein sequence ID" value="KAF4706307.1"/>
    <property type="molecule type" value="Genomic_DNA"/>
</dbReference>
<dbReference type="PROSITE" id="PS51502">
    <property type="entry name" value="S_R_A_B_BARREL"/>
    <property type="match status" value="1"/>
</dbReference>
<reference evidence="3 4" key="1">
    <citation type="submission" date="2020-04" db="EMBL/GenBank/DDBJ databases">
        <title>Perkinsus olseni comparative genomics.</title>
        <authorList>
            <person name="Bogema D.R."/>
        </authorList>
    </citation>
    <scope>NUCLEOTIDE SEQUENCE [LARGE SCALE GENOMIC DNA]</scope>
    <source>
        <strain evidence="3 4">ATCC PRA-207</strain>
    </source>
</reference>
<proteinExistence type="predicted"/>
<accession>A0A7J6QDM2</accession>
<dbReference type="Gene3D" id="3.30.70.100">
    <property type="match status" value="2"/>
</dbReference>
<organism evidence="3 4">
    <name type="scientific">Perkinsus olseni</name>
    <name type="common">Perkinsus atlanticus</name>
    <dbReference type="NCBI Taxonomy" id="32597"/>
    <lineage>
        <taxon>Eukaryota</taxon>
        <taxon>Sar</taxon>
        <taxon>Alveolata</taxon>
        <taxon>Perkinsozoa</taxon>
        <taxon>Perkinsea</taxon>
        <taxon>Perkinsida</taxon>
        <taxon>Perkinsidae</taxon>
        <taxon>Perkinsus</taxon>
    </lineage>
</organism>